<dbReference type="Pfam" id="PF02861">
    <property type="entry name" value="Clp_N"/>
    <property type="match status" value="1"/>
</dbReference>
<protein>
    <submittedName>
        <fullName evidence="3">ATP-dependent Clp protease ATP-binding subunit clpt4, chloroplastic</fullName>
    </submittedName>
</protein>
<dbReference type="GO" id="GO:0008233">
    <property type="term" value="F:peptidase activity"/>
    <property type="evidence" value="ECO:0007669"/>
    <property type="project" value="UniProtKB-KW"/>
</dbReference>
<dbReference type="OrthoDB" id="531720at2759"/>
<dbReference type="GO" id="GO:0006508">
    <property type="term" value="P:proteolysis"/>
    <property type="evidence" value="ECO:0007669"/>
    <property type="project" value="UniProtKB-KW"/>
</dbReference>
<evidence type="ECO:0000313" key="3">
    <source>
        <dbReference type="EMBL" id="GLC60203.1"/>
    </source>
</evidence>
<evidence type="ECO:0000256" key="1">
    <source>
        <dbReference type="SAM" id="MobiDB-lite"/>
    </source>
</evidence>
<name>A0A9W6BXT6_9CHLO</name>
<comment type="caution">
    <text evidence="3">The sequence shown here is derived from an EMBL/GenBank/DDBJ whole genome shotgun (WGS) entry which is preliminary data.</text>
</comment>
<dbReference type="Gene3D" id="1.10.1780.10">
    <property type="entry name" value="Clp, N-terminal domain"/>
    <property type="match status" value="1"/>
</dbReference>
<keyword evidence="3" id="KW-0645">Protease</keyword>
<keyword evidence="4" id="KW-1185">Reference proteome</keyword>
<sequence length="252" mass="27389">MQALAPRLAGARPSARGVASVCRCPTVATTRTCSPSAPSGQDLCHAERTVLGARRSQDRRCDRMANRAAAAAVVADVDDDVGVSDAADAIIRYAINFARASETYEVHSWMVLMGILKFESSTAAQILKKLGLEDLYGAWHEVLWALHVCDGLQPRGFSTEISFADRAFKVVTAASDFAAWHGKDKMYSEDILMALAAGGVLEGLFPDLNLSFERVRKAVEKQAGRRYLLPDEKPEEAGERGPLKSEDDVSFL</sequence>
<accession>A0A9W6BXT6</accession>
<dbReference type="Proteomes" id="UP001165080">
    <property type="component" value="Unassembled WGS sequence"/>
</dbReference>
<keyword evidence="3" id="KW-0067">ATP-binding</keyword>
<evidence type="ECO:0000313" key="4">
    <source>
        <dbReference type="Proteomes" id="UP001165080"/>
    </source>
</evidence>
<organism evidence="3 4">
    <name type="scientific">Pleodorina starrii</name>
    <dbReference type="NCBI Taxonomy" id="330485"/>
    <lineage>
        <taxon>Eukaryota</taxon>
        <taxon>Viridiplantae</taxon>
        <taxon>Chlorophyta</taxon>
        <taxon>core chlorophytes</taxon>
        <taxon>Chlorophyceae</taxon>
        <taxon>CS clade</taxon>
        <taxon>Chlamydomonadales</taxon>
        <taxon>Volvocaceae</taxon>
        <taxon>Pleodorina</taxon>
    </lineage>
</organism>
<gene>
    <name evidence="3" type="primary">PLEST007588</name>
    <name evidence="3" type="ORF">PLESTB_001585100</name>
</gene>
<dbReference type="InterPro" id="IPR036628">
    <property type="entry name" value="Clp_N_dom_sf"/>
</dbReference>
<evidence type="ECO:0000259" key="2">
    <source>
        <dbReference type="Pfam" id="PF02861"/>
    </source>
</evidence>
<dbReference type="SUPFAM" id="SSF81923">
    <property type="entry name" value="Double Clp-N motif"/>
    <property type="match status" value="1"/>
</dbReference>
<feature type="domain" description="Clp R" evidence="2">
    <location>
        <begin position="84"/>
        <end position="197"/>
    </location>
</feature>
<keyword evidence="3" id="KW-0547">Nucleotide-binding</keyword>
<dbReference type="GO" id="GO:0005524">
    <property type="term" value="F:ATP binding"/>
    <property type="evidence" value="ECO:0007669"/>
    <property type="project" value="UniProtKB-KW"/>
</dbReference>
<proteinExistence type="predicted"/>
<reference evidence="3 4" key="1">
    <citation type="journal article" date="2023" name="Commun. Biol.">
        <title>Reorganization of the ancestral sex-determining regions during the evolution of trioecy in Pleodorina starrii.</title>
        <authorList>
            <person name="Takahashi K."/>
            <person name="Suzuki S."/>
            <person name="Kawai-Toyooka H."/>
            <person name="Yamamoto K."/>
            <person name="Hamaji T."/>
            <person name="Ootsuki R."/>
            <person name="Yamaguchi H."/>
            <person name="Kawachi M."/>
            <person name="Higashiyama T."/>
            <person name="Nozaki H."/>
        </authorList>
    </citation>
    <scope>NUCLEOTIDE SEQUENCE [LARGE SCALE GENOMIC DNA]</scope>
    <source>
        <strain evidence="3 4">NIES-4479</strain>
    </source>
</reference>
<feature type="region of interest" description="Disordered" evidence="1">
    <location>
        <begin position="228"/>
        <end position="252"/>
    </location>
</feature>
<dbReference type="InterPro" id="IPR004176">
    <property type="entry name" value="Clp_R_N"/>
</dbReference>
<dbReference type="AlphaFoldDB" id="A0A9W6BXT6"/>
<keyword evidence="3" id="KW-0378">Hydrolase</keyword>
<dbReference type="EMBL" id="BRXU01000033">
    <property type="protein sequence ID" value="GLC60203.1"/>
    <property type="molecule type" value="Genomic_DNA"/>
</dbReference>